<dbReference type="EMBL" id="CP013388">
    <property type="protein sequence ID" value="AOJ05930.1"/>
    <property type="molecule type" value="Genomic_DNA"/>
</dbReference>
<proteinExistence type="predicted"/>
<name>A0A1B4FQH5_9BURK</name>
<dbReference type="AlphaFoldDB" id="A0A1B4FQH5"/>
<protein>
    <submittedName>
        <fullName evidence="2">Uncharacterized protein</fullName>
    </submittedName>
</protein>
<sequence length="74" mass="7428">MRTLVATALAPVPGTTPSTPRMFEPEPDAAPPPASRATGAACSNAHAGAVAADSGPNVDPPSIAIFHFEFASRS</sequence>
<organism evidence="2 3">
    <name type="scientific">Burkholderia mayonis</name>
    <dbReference type="NCBI Taxonomy" id="1385591"/>
    <lineage>
        <taxon>Bacteria</taxon>
        <taxon>Pseudomonadati</taxon>
        <taxon>Pseudomonadota</taxon>
        <taxon>Betaproteobacteria</taxon>
        <taxon>Burkholderiales</taxon>
        <taxon>Burkholderiaceae</taxon>
        <taxon>Burkholderia</taxon>
        <taxon>pseudomallei group</taxon>
    </lineage>
</organism>
<evidence type="ECO:0000256" key="1">
    <source>
        <dbReference type="SAM" id="MobiDB-lite"/>
    </source>
</evidence>
<evidence type="ECO:0000313" key="3">
    <source>
        <dbReference type="Proteomes" id="UP000067711"/>
    </source>
</evidence>
<dbReference type="Proteomes" id="UP000067711">
    <property type="component" value="Chromosome 2"/>
</dbReference>
<accession>A0A1B4FQH5</accession>
<evidence type="ECO:0000313" key="2">
    <source>
        <dbReference type="EMBL" id="AOJ05930.1"/>
    </source>
</evidence>
<feature type="region of interest" description="Disordered" evidence="1">
    <location>
        <begin position="1"/>
        <end position="58"/>
    </location>
</feature>
<gene>
    <name evidence="2" type="ORF">WS71_00275</name>
</gene>
<reference evidence="2 3" key="1">
    <citation type="submission" date="2015-12" db="EMBL/GenBank/DDBJ databases">
        <title>Diversity of Burkholderia near neighbor genomes.</title>
        <authorList>
            <person name="Sahl J."/>
            <person name="Wagner D."/>
            <person name="Keim P."/>
        </authorList>
    </citation>
    <scope>NUCLEOTIDE SEQUENCE [LARGE SCALE GENOMIC DNA]</scope>
    <source>
        <strain evidence="2 3">BDU8</strain>
    </source>
</reference>